<dbReference type="Proteomes" id="UP000855471">
    <property type="component" value="Unassembled WGS sequence"/>
</dbReference>
<dbReference type="EMBL" id="ABBJDF010000007">
    <property type="protein sequence ID" value="EHT9938453.1"/>
    <property type="molecule type" value="Genomic_DNA"/>
</dbReference>
<dbReference type="Proteomes" id="UP000019194">
    <property type="component" value="Unassembled WGS sequence"/>
</dbReference>
<dbReference type="Proteomes" id="UP000885148">
    <property type="component" value="Unassembled WGS sequence"/>
</dbReference>
<reference evidence="5" key="8">
    <citation type="submission" date="2021-07" db="EMBL/GenBank/DDBJ databases">
        <authorList>
            <consortium name="Clinical and Environmental Microbiology Branch: Whole genome sequencing antimicrobial resistance pathogens in the healthcare setting"/>
        </authorList>
    </citation>
    <scope>NUCLEOTIDE SEQUENCE</scope>
    <source>
        <strain evidence="5">2021DK-00049</strain>
        <strain evidence="6">Whole organism</strain>
    </source>
</reference>
<accession>A0A0D7LKH8</accession>
<dbReference type="NCBIfam" id="NF007800">
    <property type="entry name" value="PRK10506.1"/>
    <property type="match status" value="1"/>
</dbReference>
<evidence type="ECO:0000313" key="11">
    <source>
        <dbReference type="EMBL" id="OYR03772.1"/>
    </source>
</evidence>
<dbReference type="PROSITE" id="PS00409">
    <property type="entry name" value="PROKAR_NTER_METHYL"/>
    <property type="match status" value="1"/>
</dbReference>
<evidence type="ECO:0000313" key="14">
    <source>
        <dbReference type="Proteomes" id="UP000215827"/>
    </source>
</evidence>
<dbReference type="Proteomes" id="UP001278087">
    <property type="component" value="Unassembled WGS sequence"/>
</dbReference>
<dbReference type="OrthoDB" id="6241267at2"/>
<dbReference type="AlphaFoldDB" id="A0A0D7LKH8"/>
<reference evidence="3 15" key="6">
    <citation type="submission" date="2018-09" db="EMBL/GenBank/DDBJ databases">
        <title>Whole genome sequencing of Citrobacter freundii AR_0116.</title>
        <authorList>
            <person name="Conlan S."/>
            <person name="Thomas P.J."/>
            <person name="Mullikin J."/>
            <person name="Frank K.M."/>
            <person name="Segre J.A."/>
        </authorList>
    </citation>
    <scope>NUCLEOTIDE SEQUENCE [LARGE SCALE GENOMIC DNA]</scope>
    <source>
        <strain evidence="3 15">AR_0116</strain>
    </source>
</reference>
<dbReference type="EMBL" id="NEFA01000013">
    <property type="protein sequence ID" value="OYR03772.1"/>
    <property type="molecule type" value="Genomic_DNA"/>
</dbReference>
<dbReference type="EMBL" id="DACSXJ010000020">
    <property type="protein sequence ID" value="HAT3898820.1"/>
    <property type="molecule type" value="Genomic_DNA"/>
</dbReference>
<dbReference type="Proteomes" id="UP000263627">
    <property type="component" value="Chromosome"/>
</dbReference>
<dbReference type="RefSeq" id="WP_003033993.1">
    <property type="nucleotide sequence ID" value="NZ_AP026940.1"/>
</dbReference>
<dbReference type="GO" id="GO:0016020">
    <property type="term" value="C:membrane"/>
    <property type="evidence" value="ECO:0007669"/>
    <property type="project" value="UniProtKB-SubCell"/>
</dbReference>
<reference evidence="7" key="7">
    <citation type="submission" date="2020-09" db="EMBL/GenBank/DDBJ databases">
        <authorList>
            <consortium name="NCBI Pathogen Detection Project"/>
        </authorList>
    </citation>
    <scope>NUCLEOTIDE SEQUENCE</scope>
    <source>
        <strain evidence="8">91871</strain>
        <strain evidence="7">O50</strain>
    </source>
</reference>
<keyword evidence="2" id="KW-0812">Transmembrane</keyword>
<keyword evidence="2" id="KW-1133">Transmembrane helix</keyword>
<evidence type="ECO:0000313" key="6">
    <source>
        <dbReference type="EMBL" id="EMM7457845.1"/>
    </source>
</evidence>
<keyword evidence="2" id="KW-0472">Membrane</keyword>
<evidence type="ECO:0000313" key="9">
    <source>
        <dbReference type="EMBL" id="KPR55773.1"/>
    </source>
</evidence>
<evidence type="ECO:0000313" key="7">
    <source>
        <dbReference type="EMBL" id="HAT3898820.1"/>
    </source>
</evidence>
<reference evidence="10" key="9">
    <citation type="submission" date="2023-10" db="EMBL/GenBank/DDBJ databases">
        <title>Fecal carriage and genetic characteristics of carbapenem-resistant Enterobacterales among healthy adults from four provinces of China.</title>
        <authorList>
            <person name="Li Y."/>
            <person name="Zhang R."/>
        </authorList>
    </citation>
    <scope>NUCLEOTIDE SEQUENCE</scope>
    <source>
        <strain evidence="10">HN-136</strain>
    </source>
</reference>
<reference evidence="13" key="2">
    <citation type="submission" date="2015-09" db="EMBL/GenBank/DDBJ databases">
        <title>Prevalence of NDMs in South Africa.</title>
        <authorList>
            <person name="Osei Sekyere J."/>
            <person name="Govinden U."/>
            <person name="Essack S."/>
            <person name="Haldorsen B."/>
            <person name="Samuelsen O."/>
            <person name="Aasnaes B."/>
            <person name="Sundsfjord A."/>
        </authorList>
    </citation>
    <scope>NUCLEOTIDE SEQUENCE [LARGE SCALE GENOMIC DNA]</scope>
    <source>
        <strain evidence="13">ST62:944112508</strain>
    </source>
</reference>
<evidence type="ECO:0000313" key="8">
    <source>
        <dbReference type="EMBL" id="HBH7042372.1"/>
    </source>
</evidence>
<dbReference type="EMBL" id="DAESCB010000006">
    <property type="protein sequence ID" value="HBH7042372.1"/>
    <property type="molecule type" value="Genomic_DNA"/>
</dbReference>
<dbReference type="EMBL" id="ABLGCN030000004">
    <property type="protein sequence ID" value="EMM7457845.1"/>
    <property type="molecule type" value="Genomic_DNA"/>
</dbReference>
<organism evidence="7">
    <name type="scientific">Citrobacter freundii</name>
    <dbReference type="NCBI Taxonomy" id="546"/>
    <lineage>
        <taxon>Bacteria</taxon>
        <taxon>Pseudomonadati</taxon>
        <taxon>Pseudomonadota</taxon>
        <taxon>Gammaproteobacteria</taxon>
        <taxon>Enterobacterales</taxon>
        <taxon>Enterobacteriaceae</taxon>
        <taxon>Citrobacter</taxon>
        <taxon>Citrobacter freundii complex</taxon>
    </lineage>
</organism>
<evidence type="ECO:0000313" key="10">
    <source>
        <dbReference type="EMBL" id="MDW2757059.1"/>
    </source>
</evidence>
<gene>
    <name evidence="3" type="ORF">AM363_23265</name>
    <name evidence="9" type="ORF">AN672_09735</name>
    <name evidence="11" type="ORF">B9P89_13160</name>
    <name evidence="7" type="ORF">I9Y29_003275</name>
    <name evidence="8" type="ORF">KV121_002443</name>
    <name evidence="5" type="ORF">KY227_001504</name>
    <name evidence="6" type="ORF">P7U51_002354</name>
    <name evidence="10" type="ORF">RYZ67_00990</name>
</gene>
<reference evidence="11 14" key="4">
    <citation type="submission" date="2017-04" db="EMBL/GenBank/DDBJ databases">
        <title>Emergence of KPC-2-producing Citrobacter isolates from sediments of a Chinese river.</title>
        <authorList>
            <person name="Zheng B."/>
        </authorList>
    </citation>
    <scope>NUCLEOTIDE SEQUENCE [LARGE SCALE GENOMIC DNA]</scope>
    <source>
        <strain evidence="11 14">C191</strain>
    </source>
</reference>
<evidence type="ECO:0000256" key="1">
    <source>
        <dbReference type="ARBA" id="ARBA00004167"/>
    </source>
</evidence>
<proteinExistence type="predicted"/>
<reference evidence="4 12" key="1">
    <citation type="submission" date="2013-10" db="EMBL/GenBank/DDBJ databases">
        <title>Antibiotic resistance diversity of beta-lactamase producers in the General Hospital Vienna.</title>
        <authorList>
            <person name="Barisic I."/>
            <person name="Mitteregger D."/>
            <person name="Hirschl A.M."/>
            <person name="Noehammer C."/>
            <person name="Wiesinger-Mayr H."/>
        </authorList>
    </citation>
    <scope>NUCLEOTIDE SEQUENCE [LARGE SCALE GENOMIC DNA]</scope>
    <source>
        <strain evidence="4 12">ISC11</strain>
    </source>
</reference>
<evidence type="ECO:0000313" key="12">
    <source>
        <dbReference type="Proteomes" id="UP000019194"/>
    </source>
</evidence>
<dbReference type="InterPro" id="IPR012902">
    <property type="entry name" value="N_methyl_site"/>
</dbReference>
<evidence type="ECO:0000313" key="15">
    <source>
        <dbReference type="Proteomes" id="UP000263627"/>
    </source>
</evidence>
<reference evidence="7" key="5">
    <citation type="journal article" date="2018" name="Genome Biol.">
        <title>SKESA: strategic k-mer extension for scrupulous assemblies.</title>
        <authorList>
            <person name="Souvorov A."/>
            <person name="Agarwala R."/>
            <person name="Lipman D.J."/>
        </authorList>
    </citation>
    <scope>NUCLEOTIDE SEQUENCE</scope>
    <source>
        <strain evidence="8">91871</strain>
        <strain evidence="7">O50</strain>
    </source>
</reference>
<name>A0A0D7LKH8_CITFR</name>
<dbReference type="EMBL" id="CBWP010000057">
    <property type="protein sequence ID" value="CDL39224.1"/>
    <property type="molecule type" value="Genomic_DNA"/>
</dbReference>
<evidence type="ECO:0000313" key="13">
    <source>
        <dbReference type="Proteomes" id="UP000050520"/>
    </source>
</evidence>
<dbReference type="STRING" id="1333848.CFNIH1_01090"/>
<dbReference type="NCBIfam" id="TIGR02532">
    <property type="entry name" value="IV_pilin_GFxxxE"/>
    <property type="match status" value="1"/>
</dbReference>
<protein>
    <submittedName>
        <fullName evidence="4">Prepilin peptidase dependent protein A</fullName>
    </submittedName>
    <submittedName>
        <fullName evidence="7">Prepilin peptidase-dependent protein</fullName>
    </submittedName>
    <submittedName>
        <fullName evidence="3">Prepilin-type cleavage/methylation domain-containing protein</fullName>
    </submittedName>
</protein>
<evidence type="ECO:0000313" key="5">
    <source>
        <dbReference type="EMBL" id="EHT9938453.1"/>
    </source>
</evidence>
<dbReference type="Proteomes" id="UP000215827">
    <property type="component" value="Unassembled WGS sequence"/>
</dbReference>
<evidence type="ECO:0000313" key="3">
    <source>
        <dbReference type="EMBL" id="AXZ49632.1"/>
    </source>
</evidence>
<dbReference type="EMBL" id="JAWPBU010000001">
    <property type="protein sequence ID" value="MDW2757059.1"/>
    <property type="molecule type" value="Genomic_DNA"/>
</dbReference>
<dbReference type="InterPro" id="IPR045584">
    <property type="entry name" value="Pilin-like"/>
</dbReference>
<dbReference type="Proteomes" id="UP001169574">
    <property type="component" value="Unassembled WGS sequence"/>
</dbReference>
<evidence type="ECO:0000256" key="2">
    <source>
        <dbReference type="SAM" id="Phobius"/>
    </source>
</evidence>
<reference evidence="9 13" key="3">
    <citation type="journal article" date="2017" name="PLoS ONE">
        <title>Genomic and phenotypic characterisation of fluoroquinolone resistance mechanisms in Enterobacteriaceae in Durban, South Africa.</title>
        <authorList>
            <person name="Osei Sekyere J."/>
            <person name="Amoako D.G."/>
        </authorList>
    </citation>
    <scope>NUCLEOTIDE SEQUENCE [LARGE SCALE GENOMIC DNA]</scope>
    <source>
        <strain evidence="9 13">ST62:944112508</strain>
    </source>
</reference>
<comment type="subcellular location">
    <subcellularLocation>
        <location evidence="1">Membrane</location>
        <topology evidence="1">Single-pass membrane protein</topology>
    </subcellularLocation>
</comment>
<dbReference type="EMBL" id="CP032184">
    <property type="protein sequence ID" value="AXZ49632.1"/>
    <property type="molecule type" value="Genomic_DNA"/>
</dbReference>
<dbReference type="Proteomes" id="UP000050520">
    <property type="component" value="Unassembled WGS sequence"/>
</dbReference>
<evidence type="ECO:0000313" key="4">
    <source>
        <dbReference type="EMBL" id="CDL39224.1"/>
    </source>
</evidence>
<dbReference type="Pfam" id="PF07963">
    <property type="entry name" value="N_methyl"/>
    <property type="match status" value="1"/>
</dbReference>
<feature type="transmembrane region" description="Helical" evidence="2">
    <location>
        <begin position="12"/>
        <end position="30"/>
    </location>
</feature>
<dbReference type="SUPFAM" id="SSF54523">
    <property type="entry name" value="Pili subunits"/>
    <property type="match status" value="1"/>
</dbReference>
<dbReference type="EMBL" id="LJEB01000037">
    <property type="protein sequence ID" value="KPR55773.1"/>
    <property type="molecule type" value="Genomic_DNA"/>
</dbReference>
<sequence length="156" mass="17744">MKKQQGYTLLETLIAMLIVAALGASGLYGWQRWQQQQRLWQTACQVRDYLLQLREDANWRNRDHVINVLREGGTWCLASSATSQASCQPVSPLIFAPLWADVEMADITPSLAFFGLRNTAWAGHIRLKNAAGEWRVVVSGWGRIRLCERDEARLCQ</sequence>